<dbReference type="GO" id="GO:0008270">
    <property type="term" value="F:zinc ion binding"/>
    <property type="evidence" value="ECO:0007669"/>
    <property type="project" value="UniProtKB-KW"/>
</dbReference>
<keyword evidence="3" id="KW-0862">Zinc</keyword>
<proteinExistence type="predicted"/>
<feature type="region of interest" description="Disordered" evidence="5">
    <location>
        <begin position="235"/>
        <end position="284"/>
    </location>
</feature>
<dbReference type="CDD" id="cd01218">
    <property type="entry name" value="PH_Phafin2-like"/>
    <property type="match status" value="1"/>
</dbReference>
<evidence type="ECO:0000256" key="1">
    <source>
        <dbReference type="ARBA" id="ARBA00022723"/>
    </source>
</evidence>
<feature type="compositionally biased region" description="Basic and acidic residues" evidence="5">
    <location>
        <begin position="268"/>
        <end position="277"/>
    </location>
</feature>
<sequence length="284" mass="31657">MFMIHTSLLSALIHRTMVDRLVNSEANARRIAMVENCFGSSGQPLAVPGRVLVGEGVLTKMCRKKPKPRQFFLFNDILVYGNIVMNKKKYNKQHIIPLEEVKLESLADDGQYRNGWLIKTVTKSFAVYAATPTEKQEWMAHITKCIEDLLRKSGKKPVEVHAAVWVPDNEATICMHCNKTQFTVLNRRHHCRQCGAVVCGPCSNKKLLLPGQGNGKAVRVCLQCYDAASKVKASSPSAVDNLNNKDQQRNSVDSSGGDSSGDDDDGNKEENHDHEPKFYSTLAR</sequence>
<evidence type="ECO:0000256" key="5">
    <source>
        <dbReference type="SAM" id="MobiDB-lite"/>
    </source>
</evidence>
<dbReference type="FunFam" id="2.30.29.30:FF:000167">
    <property type="entry name" value="Pleckstrin homology domain-containing family F member 2"/>
    <property type="match status" value="1"/>
</dbReference>
<dbReference type="InterPro" id="IPR011011">
    <property type="entry name" value="Znf_FYVE_PHD"/>
</dbReference>
<dbReference type="SUPFAM" id="SSF57903">
    <property type="entry name" value="FYVE/PHD zinc finger"/>
    <property type="match status" value="1"/>
</dbReference>
<evidence type="ECO:0000256" key="3">
    <source>
        <dbReference type="ARBA" id="ARBA00022833"/>
    </source>
</evidence>
<dbReference type="InterPro" id="IPR051765">
    <property type="entry name" value="PH_domain-containing_F"/>
</dbReference>
<dbReference type="KEGG" id="bvk:117238753"/>
<dbReference type="AlphaFoldDB" id="A0A6J3L5Q2"/>
<gene>
    <name evidence="9" type="primary">LOC117238753</name>
</gene>
<keyword evidence="1" id="KW-0479">Metal-binding</keyword>
<evidence type="ECO:0000259" key="6">
    <source>
        <dbReference type="PROSITE" id="PS50003"/>
    </source>
</evidence>
<dbReference type="PROSITE" id="PS50178">
    <property type="entry name" value="ZF_FYVE"/>
    <property type="match status" value="1"/>
</dbReference>
<dbReference type="PANTHER" id="PTHR46280:SF3">
    <property type="entry name" value="PLECKSTRIN HOMOLOGY DOMAIN-CONTAINING FAMILY F MEMBER 1 HOMOLOG"/>
    <property type="match status" value="1"/>
</dbReference>
<dbReference type="Proteomes" id="UP000504631">
    <property type="component" value="Unplaced"/>
</dbReference>
<dbReference type="GO" id="GO:0007032">
    <property type="term" value="P:endosome organization"/>
    <property type="evidence" value="ECO:0007669"/>
    <property type="project" value="TreeGrafter"/>
</dbReference>
<dbReference type="PANTHER" id="PTHR46280">
    <property type="entry name" value="PLECKSTRIN HOMOLOGY DOMAIN-CONTAINING FAMILY F MEMBER 2-RELATED"/>
    <property type="match status" value="1"/>
</dbReference>
<dbReference type="InterPro" id="IPR000306">
    <property type="entry name" value="Znf_FYVE"/>
</dbReference>
<reference evidence="9" key="1">
    <citation type="submission" date="2025-08" db="UniProtKB">
        <authorList>
            <consortium name="RefSeq"/>
        </authorList>
    </citation>
    <scope>IDENTIFICATION</scope>
    <source>
        <tissue evidence="9">Muscle</tissue>
    </source>
</reference>
<dbReference type="SMART" id="SM00233">
    <property type="entry name" value="PH"/>
    <property type="match status" value="1"/>
</dbReference>
<dbReference type="CDD" id="cd15717">
    <property type="entry name" value="FYVE_PKHF"/>
    <property type="match status" value="1"/>
</dbReference>
<dbReference type="GO" id="GO:0035091">
    <property type="term" value="F:phosphatidylinositol binding"/>
    <property type="evidence" value="ECO:0007669"/>
    <property type="project" value="TreeGrafter"/>
</dbReference>
<dbReference type="InterPro" id="IPR037871">
    <property type="entry name" value="PH_Phafin"/>
</dbReference>
<dbReference type="InterPro" id="IPR017455">
    <property type="entry name" value="Znf_FYVE-rel"/>
</dbReference>
<dbReference type="GO" id="GO:0008333">
    <property type="term" value="P:endosome to lysosome transport"/>
    <property type="evidence" value="ECO:0007669"/>
    <property type="project" value="TreeGrafter"/>
</dbReference>
<evidence type="ECO:0000259" key="7">
    <source>
        <dbReference type="PROSITE" id="PS50178"/>
    </source>
</evidence>
<dbReference type="CTD" id="31105"/>
<evidence type="ECO:0000256" key="4">
    <source>
        <dbReference type="PROSITE-ProRule" id="PRU00091"/>
    </source>
</evidence>
<dbReference type="Gene3D" id="2.30.29.30">
    <property type="entry name" value="Pleckstrin-homology domain (PH domain)/Phosphotyrosine-binding domain (PTB)"/>
    <property type="match status" value="1"/>
</dbReference>
<keyword evidence="8" id="KW-1185">Reference proteome</keyword>
<evidence type="ECO:0000256" key="2">
    <source>
        <dbReference type="ARBA" id="ARBA00022771"/>
    </source>
</evidence>
<name>A0A6J3L5Q2_9HYME</name>
<feature type="domain" description="PH" evidence="6">
    <location>
        <begin position="51"/>
        <end position="147"/>
    </location>
</feature>
<dbReference type="GeneID" id="117238753"/>
<dbReference type="InterPro" id="IPR013083">
    <property type="entry name" value="Znf_RING/FYVE/PHD"/>
</dbReference>
<evidence type="ECO:0000313" key="9">
    <source>
        <dbReference type="RefSeq" id="XP_033359816.1"/>
    </source>
</evidence>
<dbReference type="GO" id="GO:0005769">
    <property type="term" value="C:early endosome"/>
    <property type="evidence" value="ECO:0007669"/>
    <property type="project" value="TreeGrafter"/>
</dbReference>
<feature type="domain" description="FYVE-type" evidence="7">
    <location>
        <begin position="168"/>
        <end position="229"/>
    </location>
</feature>
<dbReference type="SUPFAM" id="SSF50729">
    <property type="entry name" value="PH domain-like"/>
    <property type="match status" value="1"/>
</dbReference>
<accession>A0A6J3L5Q2</accession>
<protein>
    <submittedName>
        <fullName evidence="9">Pleckstrin homology domain-containing family F member 2</fullName>
    </submittedName>
</protein>
<dbReference type="Pfam" id="PF01363">
    <property type="entry name" value="FYVE"/>
    <property type="match status" value="1"/>
</dbReference>
<keyword evidence="2 4" id="KW-0863">Zinc-finger</keyword>
<dbReference type="Gene3D" id="3.30.40.10">
    <property type="entry name" value="Zinc/RING finger domain, C3HC4 (zinc finger)"/>
    <property type="match status" value="1"/>
</dbReference>
<dbReference type="SMART" id="SM00064">
    <property type="entry name" value="FYVE"/>
    <property type="match status" value="1"/>
</dbReference>
<evidence type="ECO:0000313" key="8">
    <source>
        <dbReference type="Proteomes" id="UP000504631"/>
    </source>
</evidence>
<dbReference type="RefSeq" id="XP_033359816.1">
    <property type="nucleotide sequence ID" value="XM_033503925.1"/>
</dbReference>
<dbReference type="InterPro" id="IPR001849">
    <property type="entry name" value="PH_domain"/>
</dbReference>
<dbReference type="Pfam" id="PF00169">
    <property type="entry name" value="PH"/>
    <property type="match status" value="1"/>
</dbReference>
<dbReference type="InterPro" id="IPR011993">
    <property type="entry name" value="PH-like_dom_sf"/>
</dbReference>
<dbReference type="PROSITE" id="PS50003">
    <property type="entry name" value="PH_DOMAIN"/>
    <property type="match status" value="1"/>
</dbReference>
<organism evidence="8 9">
    <name type="scientific">Bombus vosnesenskii</name>
    <dbReference type="NCBI Taxonomy" id="207650"/>
    <lineage>
        <taxon>Eukaryota</taxon>
        <taxon>Metazoa</taxon>
        <taxon>Ecdysozoa</taxon>
        <taxon>Arthropoda</taxon>
        <taxon>Hexapoda</taxon>
        <taxon>Insecta</taxon>
        <taxon>Pterygota</taxon>
        <taxon>Neoptera</taxon>
        <taxon>Endopterygota</taxon>
        <taxon>Hymenoptera</taxon>
        <taxon>Apocrita</taxon>
        <taxon>Aculeata</taxon>
        <taxon>Apoidea</taxon>
        <taxon>Anthophila</taxon>
        <taxon>Apidae</taxon>
        <taxon>Bombus</taxon>
        <taxon>Pyrobombus</taxon>
    </lineage>
</organism>
<feature type="compositionally biased region" description="Polar residues" evidence="5">
    <location>
        <begin position="240"/>
        <end position="252"/>
    </location>
</feature>